<keyword evidence="2" id="KW-1185">Reference proteome</keyword>
<dbReference type="InterPro" id="IPR001806">
    <property type="entry name" value="Small_GTPase"/>
</dbReference>
<dbReference type="GO" id="GO:0005525">
    <property type="term" value="F:GTP binding"/>
    <property type="evidence" value="ECO:0007669"/>
    <property type="project" value="InterPro"/>
</dbReference>
<evidence type="ECO:0000313" key="2">
    <source>
        <dbReference type="Proteomes" id="UP000289738"/>
    </source>
</evidence>
<dbReference type="PROSITE" id="PS51419">
    <property type="entry name" value="RAB"/>
    <property type="match status" value="1"/>
</dbReference>
<dbReference type="SUPFAM" id="SSF52540">
    <property type="entry name" value="P-loop containing nucleoside triphosphate hydrolases"/>
    <property type="match status" value="1"/>
</dbReference>
<protein>
    <submittedName>
        <fullName evidence="1">Uncharacterized protein</fullName>
    </submittedName>
</protein>
<gene>
    <name evidence="1" type="ORF">Ahy_A04g020954</name>
</gene>
<dbReference type="PRINTS" id="PR00449">
    <property type="entry name" value="RASTRNSFRMNG"/>
</dbReference>
<dbReference type="PANTHER" id="PTHR47979">
    <property type="entry name" value="DRAB11-RELATED"/>
    <property type="match status" value="1"/>
</dbReference>
<dbReference type="Pfam" id="PF00071">
    <property type="entry name" value="Ras"/>
    <property type="match status" value="1"/>
</dbReference>
<dbReference type="EMBL" id="SDMP01000004">
    <property type="protein sequence ID" value="RYR63160.1"/>
    <property type="molecule type" value="Genomic_DNA"/>
</dbReference>
<dbReference type="GO" id="GO:0003924">
    <property type="term" value="F:GTPase activity"/>
    <property type="evidence" value="ECO:0007669"/>
    <property type="project" value="InterPro"/>
</dbReference>
<sequence>MVGYRANDNYDCLFKVVLIDDSCVEKSNLLSRFTKNEFNLKSKFTIGVEFTSHTLNIDSKMIKA</sequence>
<accession>A0A445DJ35</accession>
<name>A0A445DJ35_ARAHY</name>
<dbReference type="Proteomes" id="UP000289738">
    <property type="component" value="Chromosome A04"/>
</dbReference>
<dbReference type="AlphaFoldDB" id="A0A445DJ35"/>
<reference evidence="1 2" key="1">
    <citation type="submission" date="2019-01" db="EMBL/GenBank/DDBJ databases">
        <title>Sequencing of cultivated peanut Arachis hypogaea provides insights into genome evolution and oil improvement.</title>
        <authorList>
            <person name="Chen X."/>
        </authorList>
    </citation>
    <scope>NUCLEOTIDE SEQUENCE [LARGE SCALE GENOMIC DNA]</scope>
    <source>
        <strain evidence="2">cv. Fuhuasheng</strain>
        <tissue evidence="1">Leaves</tissue>
    </source>
</reference>
<dbReference type="Gene3D" id="3.40.50.300">
    <property type="entry name" value="P-loop containing nucleotide triphosphate hydrolases"/>
    <property type="match status" value="1"/>
</dbReference>
<dbReference type="InterPro" id="IPR050209">
    <property type="entry name" value="Rab_GTPases_membrane_traffic"/>
</dbReference>
<dbReference type="STRING" id="3818.A0A445DJ35"/>
<evidence type="ECO:0000313" key="1">
    <source>
        <dbReference type="EMBL" id="RYR63160.1"/>
    </source>
</evidence>
<comment type="caution">
    <text evidence="1">The sequence shown here is derived from an EMBL/GenBank/DDBJ whole genome shotgun (WGS) entry which is preliminary data.</text>
</comment>
<dbReference type="InterPro" id="IPR027417">
    <property type="entry name" value="P-loop_NTPase"/>
</dbReference>
<proteinExistence type="predicted"/>
<organism evidence="1 2">
    <name type="scientific">Arachis hypogaea</name>
    <name type="common">Peanut</name>
    <dbReference type="NCBI Taxonomy" id="3818"/>
    <lineage>
        <taxon>Eukaryota</taxon>
        <taxon>Viridiplantae</taxon>
        <taxon>Streptophyta</taxon>
        <taxon>Embryophyta</taxon>
        <taxon>Tracheophyta</taxon>
        <taxon>Spermatophyta</taxon>
        <taxon>Magnoliopsida</taxon>
        <taxon>eudicotyledons</taxon>
        <taxon>Gunneridae</taxon>
        <taxon>Pentapetalae</taxon>
        <taxon>rosids</taxon>
        <taxon>fabids</taxon>
        <taxon>Fabales</taxon>
        <taxon>Fabaceae</taxon>
        <taxon>Papilionoideae</taxon>
        <taxon>50 kb inversion clade</taxon>
        <taxon>dalbergioids sensu lato</taxon>
        <taxon>Dalbergieae</taxon>
        <taxon>Pterocarpus clade</taxon>
        <taxon>Arachis</taxon>
    </lineage>
</organism>